<dbReference type="PROSITE" id="PS51257">
    <property type="entry name" value="PROKAR_LIPOPROTEIN"/>
    <property type="match status" value="1"/>
</dbReference>
<dbReference type="Pfam" id="PF19127">
    <property type="entry name" value="Choline_bind_3"/>
    <property type="match status" value="2"/>
</dbReference>
<keyword evidence="3" id="KW-0732">Signal</keyword>
<dbReference type="AlphaFoldDB" id="G5GJJ9"/>
<dbReference type="EMBL" id="ACZL01000029">
    <property type="protein sequence ID" value="EHI55119.1"/>
    <property type="molecule type" value="Genomic_DNA"/>
</dbReference>
<dbReference type="Pfam" id="PF01473">
    <property type="entry name" value="Choline_bind_1"/>
    <property type="match status" value="1"/>
</dbReference>
<comment type="caution">
    <text evidence="4">The sequence shown here is derived from an EMBL/GenBank/DDBJ whole genome shotgun (WGS) entry which is preliminary data.</text>
</comment>
<evidence type="ECO:0000256" key="1">
    <source>
        <dbReference type="ARBA" id="ARBA00022737"/>
    </source>
</evidence>
<feature type="repeat" description="Cell wall-binding" evidence="2">
    <location>
        <begin position="371"/>
        <end position="390"/>
    </location>
</feature>
<dbReference type="RefSeq" id="WP_005541520.1">
    <property type="nucleotide sequence ID" value="NZ_JH378835.1"/>
</dbReference>
<accession>G5GJJ9</accession>
<keyword evidence="5" id="KW-1185">Reference proteome</keyword>
<gene>
    <name evidence="4" type="ORF">HMPREF9333_01739</name>
</gene>
<reference evidence="4 5" key="1">
    <citation type="submission" date="2011-08" db="EMBL/GenBank/DDBJ databases">
        <title>The Genome Sequence of Johnsonella ignava ATCC 51276.</title>
        <authorList>
            <consortium name="The Broad Institute Genome Sequencing Platform"/>
            <person name="Earl A."/>
            <person name="Ward D."/>
            <person name="Feldgarden M."/>
            <person name="Gevers D."/>
            <person name="Izard J."/>
            <person name="Blanton J.M."/>
            <person name="Baranova O.V."/>
            <person name="Dewhirst F.E."/>
            <person name="Young S.K."/>
            <person name="Zeng Q."/>
            <person name="Gargeya S."/>
            <person name="Fitzgerald M."/>
            <person name="Haas B."/>
            <person name="Abouelleil A."/>
            <person name="Alvarado L."/>
            <person name="Arachchi H.M."/>
            <person name="Berlin A."/>
            <person name="Brown A."/>
            <person name="Chapman S.B."/>
            <person name="Chen Z."/>
            <person name="Dunbar C."/>
            <person name="Freedman E."/>
            <person name="Gearin G."/>
            <person name="Gellesch M."/>
            <person name="Goldberg J."/>
            <person name="Griggs A."/>
            <person name="Gujja S."/>
            <person name="Heiman D."/>
            <person name="Howarth C."/>
            <person name="Larson L."/>
            <person name="Lui A."/>
            <person name="MacDonald P.J.P."/>
            <person name="Montmayeur A."/>
            <person name="Murphy C."/>
            <person name="Neiman D."/>
            <person name="Pearson M."/>
            <person name="Priest M."/>
            <person name="Roberts A."/>
            <person name="Saif S."/>
            <person name="Shea T."/>
            <person name="Shenoy N."/>
            <person name="Sisk P."/>
            <person name="Stolte C."/>
            <person name="Sykes S."/>
            <person name="Wortman J."/>
            <person name="Nusbaum C."/>
            <person name="Birren B."/>
        </authorList>
    </citation>
    <scope>NUCLEOTIDE SEQUENCE [LARGE SCALE GENOMIC DNA]</scope>
    <source>
        <strain evidence="4 5">ATCC 51276</strain>
    </source>
</reference>
<dbReference type="Gene3D" id="2.10.270.10">
    <property type="entry name" value="Cholin Binding"/>
    <property type="match status" value="2"/>
</dbReference>
<evidence type="ECO:0000256" key="3">
    <source>
        <dbReference type="SAM" id="SignalP"/>
    </source>
</evidence>
<dbReference type="eggNOG" id="COG5263">
    <property type="taxonomic scope" value="Bacteria"/>
</dbReference>
<sequence length="414" mass="47260">MKHIKAIFGISFVISCLFASKAYANIKTITEVNFKVHHELEAGLFLENLAVDTSSPKGGDINVYVKSKQYSLGVIEKTNSGKNKTGIGDKLRIKVSASPSGGSNGYQFRGNYSKDNVKVTGADVISVEKKGSNLEIVVELRPVKGTYEPPKEVELVDGQNAIGRGRWKNPEDSSGYYDITLYRGESPVFSVEDHQGESFNFYPYMTAEGTYKYRVRTVPHTQEQKEVGKKSEWVMSDEYYIDKNHISDGSGKANAATAQNDGKVGWIKEDVYWYYKFPNGNLKTNGWEYINGKWYLFNATGIMLTGWQKYNAKTYYMNPEGDMRTGWFYDEGRWYYLSTDEKEKEGQLVMKAWIKAPENKTYYMNADGAMAQGWLEIGNKWYYFYPDTGQMAYNTRVDTFYLDADGVWIKNKSR</sequence>
<feature type="signal peptide" evidence="3">
    <location>
        <begin position="1"/>
        <end position="24"/>
    </location>
</feature>
<keyword evidence="1" id="KW-0677">Repeat</keyword>
<evidence type="ECO:0000256" key="2">
    <source>
        <dbReference type="PROSITE-ProRule" id="PRU00591"/>
    </source>
</evidence>
<dbReference type="HOGENOM" id="CLU_048243_0_0_9"/>
<feature type="chain" id="PRO_5003477232" evidence="3">
    <location>
        <begin position="25"/>
        <end position="414"/>
    </location>
</feature>
<dbReference type="Proteomes" id="UP000003011">
    <property type="component" value="Unassembled WGS sequence"/>
</dbReference>
<evidence type="ECO:0000313" key="5">
    <source>
        <dbReference type="Proteomes" id="UP000003011"/>
    </source>
</evidence>
<dbReference type="OrthoDB" id="1935808at2"/>
<protein>
    <submittedName>
        <fullName evidence="4">Uncharacterized protein</fullName>
    </submittedName>
</protein>
<dbReference type="InterPro" id="IPR018337">
    <property type="entry name" value="Cell_wall/Cho-bd_repeat"/>
</dbReference>
<dbReference type="STRING" id="679200.HMPREF9333_01739"/>
<organism evidence="4 5">
    <name type="scientific">Johnsonella ignava ATCC 51276</name>
    <dbReference type="NCBI Taxonomy" id="679200"/>
    <lineage>
        <taxon>Bacteria</taxon>
        <taxon>Bacillati</taxon>
        <taxon>Bacillota</taxon>
        <taxon>Clostridia</taxon>
        <taxon>Lachnospirales</taxon>
        <taxon>Lachnospiraceae</taxon>
        <taxon>Johnsonella</taxon>
    </lineage>
</organism>
<dbReference type="PROSITE" id="PS51170">
    <property type="entry name" value="CW"/>
    <property type="match status" value="2"/>
</dbReference>
<dbReference type="SUPFAM" id="SSF69360">
    <property type="entry name" value="Cell wall binding repeat"/>
    <property type="match status" value="1"/>
</dbReference>
<proteinExistence type="predicted"/>
<feature type="repeat" description="Cell wall-binding" evidence="2">
    <location>
        <begin position="284"/>
        <end position="303"/>
    </location>
</feature>
<evidence type="ECO:0000313" key="4">
    <source>
        <dbReference type="EMBL" id="EHI55119.1"/>
    </source>
</evidence>
<name>G5GJJ9_9FIRM</name>